<dbReference type="RefSeq" id="WP_088711358.1">
    <property type="nucleotide sequence ID" value="NZ_NFZT01000001.1"/>
</dbReference>
<evidence type="ECO:0000313" key="5">
    <source>
        <dbReference type="EMBL" id="OWV32562.1"/>
    </source>
</evidence>
<dbReference type="InterPro" id="IPR029787">
    <property type="entry name" value="Nucleotide_cyclase"/>
</dbReference>
<name>A0A219B2H1_9SPHN</name>
<evidence type="ECO:0000256" key="3">
    <source>
        <dbReference type="SAM" id="Coils"/>
    </source>
</evidence>
<proteinExistence type="predicted"/>
<protein>
    <recommendedName>
        <fullName evidence="1">diguanylate cyclase</fullName>
        <ecNumber evidence="1">2.7.7.65</ecNumber>
    </recommendedName>
</protein>
<dbReference type="OrthoDB" id="384661at2"/>
<evidence type="ECO:0000313" key="6">
    <source>
        <dbReference type="Proteomes" id="UP000198462"/>
    </source>
</evidence>
<sequence>MSARPAPSRERRSRIASLWKQRTLATQAAAVLTASFSLVLLLVAAIAYFEARRAGVAAALSTLDDYNQQVTSQQEQVFRRISAAHQVAERLLRREAAGLDDGEAQRQFAQLFPRQGDGTRRSADKLYNGGITPVGFVEGVGAFIPPGLSIEPETAIAALRAVSTVGMASTFDLESLYFFTPENALVIFAPDRPDGLRYYREDAPADLDFQDREFATVVRPERNSARTMQCTSLGRIEYDQTGTVWTAGCMTPVDDQGEFVGAFGTSILLEDVLPEGLETAIRSSETIIVSDEGQLIHHPRYLRQDSSRTGDFLDLPSTDVPELQALWRFIEAQGADPFLGRADRLNALVAKRYVDAPGWHILSLRSQDEIGARAGEVAQGILRIGVPLLILLMLMTFLIVRSSVVAPLGALLGRLDEIQARVLPHSKPVQDNPAANELKRISQRFARMSQEIIAAQNRLEGEVAERTEELRRTNAQLTRLSQRDPLTDVPNRRYIMQRLEQHLSNARAHPLSLLIVDLDHFKSVNDRHGHPVGDEVLRRAARRLQSTLSADAELGRIGGEEFLILIPEGGRDVAARTAARICQAMREEHLELPSGGRIHITVSIGGATERDGEEQASLYSRADARLYRAKARGRDRAICIPEDDFPHGPDAGPDDRP</sequence>
<comment type="catalytic activity">
    <reaction evidence="2">
        <text>2 GTP = 3',3'-c-di-GMP + 2 diphosphate</text>
        <dbReference type="Rhea" id="RHEA:24898"/>
        <dbReference type="ChEBI" id="CHEBI:33019"/>
        <dbReference type="ChEBI" id="CHEBI:37565"/>
        <dbReference type="ChEBI" id="CHEBI:58805"/>
        <dbReference type="EC" id="2.7.7.65"/>
    </reaction>
</comment>
<feature type="domain" description="GGDEF" evidence="4">
    <location>
        <begin position="509"/>
        <end position="642"/>
    </location>
</feature>
<reference evidence="6" key="1">
    <citation type="submission" date="2017-05" db="EMBL/GenBank/DDBJ databases">
        <authorList>
            <person name="Lin X."/>
        </authorList>
    </citation>
    <scope>NUCLEOTIDE SEQUENCE [LARGE SCALE GENOMIC DNA]</scope>
    <source>
        <strain evidence="6">JLT2012</strain>
    </source>
</reference>
<dbReference type="FunFam" id="3.30.70.270:FF:000001">
    <property type="entry name" value="Diguanylate cyclase domain protein"/>
    <property type="match status" value="1"/>
</dbReference>
<dbReference type="AlphaFoldDB" id="A0A219B2H1"/>
<dbReference type="InterPro" id="IPR000160">
    <property type="entry name" value="GGDEF_dom"/>
</dbReference>
<dbReference type="Proteomes" id="UP000198462">
    <property type="component" value="Unassembled WGS sequence"/>
</dbReference>
<comment type="caution">
    <text evidence="5">The sequence shown here is derived from an EMBL/GenBank/DDBJ whole genome shotgun (WGS) entry which is preliminary data.</text>
</comment>
<feature type="coiled-coil region" evidence="3">
    <location>
        <begin position="438"/>
        <end position="483"/>
    </location>
</feature>
<dbReference type="InterPro" id="IPR050469">
    <property type="entry name" value="Diguanylate_Cyclase"/>
</dbReference>
<evidence type="ECO:0000259" key="4">
    <source>
        <dbReference type="PROSITE" id="PS50887"/>
    </source>
</evidence>
<dbReference type="CDD" id="cd01949">
    <property type="entry name" value="GGDEF"/>
    <property type="match status" value="1"/>
</dbReference>
<evidence type="ECO:0000256" key="1">
    <source>
        <dbReference type="ARBA" id="ARBA00012528"/>
    </source>
</evidence>
<dbReference type="EMBL" id="NFZT01000001">
    <property type="protein sequence ID" value="OWV32562.1"/>
    <property type="molecule type" value="Genomic_DNA"/>
</dbReference>
<dbReference type="GO" id="GO:0052621">
    <property type="term" value="F:diguanylate cyclase activity"/>
    <property type="evidence" value="ECO:0007669"/>
    <property type="project" value="UniProtKB-EC"/>
</dbReference>
<dbReference type="SMART" id="SM00267">
    <property type="entry name" value="GGDEF"/>
    <property type="match status" value="1"/>
</dbReference>
<accession>A0A219B2H1</accession>
<dbReference type="PANTHER" id="PTHR45138:SF9">
    <property type="entry name" value="DIGUANYLATE CYCLASE DGCM-RELATED"/>
    <property type="match status" value="1"/>
</dbReference>
<evidence type="ECO:0000256" key="2">
    <source>
        <dbReference type="ARBA" id="ARBA00034247"/>
    </source>
</evidence>
<dbReference type="NCBIfam" id="TIGR00254">
    <property type="entry name" value="GGDEF"/>
    <property type="match status" value="1"/>
</dbReference>
<keyword evidence="3" id="KW-0175">Coiled coil</keyword>
<keyword evidence="6" id="KW-1185">Reference proteome</keyword>
<gene>
    <name evidence="5" type="ORF">B5C34_03260</name>
</gene>
<dbReference type="SUPFAM" id="SSF55073">
    <property type="entry name" value="Nucleotide cyclase"/>
    <property type="match status" value="1"/>
</dbReference>
<dbReference type="InterPro" id="IPR043128">
    <property type="entry name" value="Rev_trsase/Diguanyl_cyclase"/>
</dbReference>
<dbReference type="PROSITE" id="PS50887">
    <property type="entry name" value="GGDEF"/>
    <property type="match status" value="1"/>
</dbReference>
<dbReference type="Pfam" id="PF00990">
    <property type="entry name" value="GGDEF"/>
    <property type="match status" value="1"/>
</dbReference>
<dbReference type="Gene3D" id="3.30.70.270">
    <property type="match status" value="1"/>
</dbReference>
<organism evidence="5 6">
    <name type="scientific">Pacificimonas flava</name>
    <dbReference type="NCBI Taxonomy" id="1234595"/>
    <lineage>
        <taxon>Bacteria</taxon>
        <taxon>Pseudomonadati</taxon>
        <taxon>Pseudomonadota</taxon>
        <taxon>Alphaproteobacteria</taxon>
        <taxon>Sphingomonadales</taxon>
        <taxon>Sphingosinicellaceae</taxon>
        <taxon>Pacificimonas</taxon>
    </lineage>
</organism>
<dbReference type="EC" id="2.7.7.65" evidence="1"/>
<dbReference type="PANTHER" id="PTHR45138">
    <property type="entry name" value="REGULATORY COMPONENTS OF SENSORY TRANSDUCTION SYSTEM"/>
    <property type="match status" value="1"/>
</dbReference>